<reference evidence="4" key="1">
    <citation type="submission" date="2023-06" db="EMBL/GenBank/DDBJ databases">
        <title>Gordonia sp. nov. and Pseudochrobactrum sp. nov., two species isolated from the burying beetle Nicrophorus vespilloides.</title>
        <authorList>
            <person name="Poehlein A."/>
            <person name="Guzman J."/>
            <person name="Daniel R."/>
            <person name="Vilcinskas A."/>
        </authorList>
    </citation>
    <scope>NUCLEOTIDE SEQUENCE</scope>
    <source>
        <strain evidence="4">MP11Mi</strain>
    </source>
</reference>
<dbReference type="AlphaFoldDB" id="A0AA97CW77"/>
<dbReference type="Gene3D" id="3.30.1380.10">
    <property type="match status" value="1"/>
</dbReference>
<dbReference type="GO" id="GO:0006508">
    <property type="term" value="P:proteolysis"/>
    <property type="evidence" value="ECO:0007669"/>
    <property type="project" value="InterPro"/>
</dbReference>
<organism evidence="4">
    <name type="scientific">Gordonia sp. MP11Mi</name>
    <dbReference type="NCBI Taxonomy" id="3022769"/>
    <lineage>
        <taxon>Bacteria</taxon>
        <taxon>Bacillati</taxon>
        <taxon>Actinomycetota</taxon>
        <taxon>Actinomycetes</taxon>
        <taxon>Mycobacteriales</taxon>
        <taxon>Gordoniaceae</taxon>
        <taxon>Gordonia</taxon>
    </lineage>
</organism>
<dbReference type="GO" id="GO:0008233">
    <property type="term" value="F:peptidase activity"/>
    <property type="evidence" value="ECO:0007669"/>
    <property type="project" value="InterPro"/>
</dbReference>
<keyword evidence="2" id="KW-0812">Transmembrane</keyword>
<dbReference type="EMBL" id="CP128986">
    <property type="protein sequence ID" value="WOC13536.1"/>
    <property type="molecule type" value="Genomic_DNA"/>
</dbReference>
<dbReference type="SUPFAM" id="SSF55166">
    <property type="entry name" value="Hedgehog/DD-peptidase"/>
    <property type="match status" value="1"/>
</dbReference>
<evidence type="ECO:0000313" key="4">
    <source>
        <dbReference type="EMBL" id="WOC13536.1"/>
    </source>
</evidence>
<evidence type="ECO:0000256" key="2">
    <source>
        <dbReference type="SAM" id="Phobius"/>
    </source>
</evidence>
<proteinExistence type="predicted"/>
<evidence type="ECO:0000259" key="3">
    <source>
        <dbReference type="Pfam" id="PF02557"/>
    </source>
</evidence>
<feature type="region of interest" description="Disordered" evidence="1">
    <location>
        <begin position="42"/>
        <end position="79"/>
    </location>
</feature>
<dbReference type="InterPro" id="IPR009045">
    <property type="entry name" value="Zn_M74/Hedgehog-like"/>
</dbReference>
<gene>
    <name evidence="4" type="ORF">MP11Mi_26390</name>
</gene>
<protein>
    <recommendedName>
        <fullName evidence="3">D-alanyl-D-alanine carboxypeptidase-like core domain-containing protein</fullName>
    </recommendedName>
</protein>
<feature type="compositionally biased region" description="Low complexity" evidence="1">
    <location>
        <begin position="42"/>
        <end position="69"/>
    </location>
</feature>
<dbReference type="Pfam" id="PF02557">
    <property type="entry name" value="VanY"/>
    <property type="match status" value="1"/>
</dbReference>
<name>A0AA97CW77_9ACTN</name>
<dbReference type="InterPro" id="IPR003709">
    <property type="entry name" value="VanY-like_core_dom"/>
</dbReference>
<keyword evidence="2" id="KW-0472">Membrane</keyword>
<feature type="transmembrane region" description="Helical" evidence="2">
    <location>
        <begin position="16"/>
        <end position="37"/>
    </location>
</feature>
<feature type="domain" description="D-alanyl-D-alanine carboxypeptidase-like core" evidence="3">
    <location>
        <begin position="93"/>
        <end position="171"/>
    </location>
</feature>
<sequence length="211" mass="22509">MNIDNARSGSRFRSPLLWGLIIAATAVSVALTVALVVTHLESGPSSATPAPSASAPSTSAPLASTPSASGDVDGYIPDSDPISPFADVPAIQKLDDGLRTAVRSATRRAQREGVDVRITSGWRSVALQDRLRQQTIEEKGEEYAATHVKPSTESEHIHGRAVDIGPTDAADWMSRRGAEFGLCQVYSNELWHYELIAKDGACPPMRADSTE</sequence>
<evidence type="ECO:0000256" key="1">
    <source>
        <dbReference type="SAM" id="MobiDB-lite"/>
    </source>
</evidence>
<dbReference type="RefSeq" id="WP_420039350.1">
    <property type="nucleotide sequence ID" value="NZ_CP128986.1"/>
</dbReference>
<keyword evidence="2" id="KW-1133">Transmembrane helix</keyword>
<accession>A0AA97CW77</accession>